<accession>A9NSQ0</accession>
<keyword evidence="1" id="KW-0472">Membrane</keyword>
<evidence type="ECO:0000256" key="1">
    <source>
        <dbReference type="SAM" id="Phobius"/>
    </source>
</evidence>
<keyword evidence="1" id="KW-0812">Transmembrane</keyword>
<protein>
    <submittedName>
        <fullName evidence="2">Uncharacterized protein</fullName>
    </submittedName>
</protein>
<keyword evidence="1" id="KW-1133">Transmembrane helix</keyword>
<evidence type="ECO:0000313" key="2">
    <source>
        <dbReference type="EMBL" id="ABK23661.1"/>
    </source>
</evidence>
<feature type="transmembrane region" description="Helical" evidence="1">
    <location>
        <begin position="44"/>
        <end position="65"/>
    </location>
</feature>
<dbReference type="AlphaFoldDB" id="A9NSQ0"/>
<organism evidence="2">
    <name type="scientific">Picea sitchensis</name>
    <name type="common">Sitka spruce</name>
    <name type="synonym">Pinus sitchensis</name>
    <dbReference type="NCBI Taxonomy" id="3332"/>
    <lineage>
        <taxon>Eukaryota</taxon>
        <taxon>Viridiplantae</taxon>
        <taxon>Streptophyta</taxon>
        <taxon>Embryophyta</taxon>
        <taxon>Tracheophyta</taxon>
        <taxon>Spermatophyta</taxon>
        <taxon>Pinopsida</taxon>
        <taxon>Pinidae</taxon>
        <taxon>Conifers I</taxon>
        <taxon>Pinales</taxon>
        <taxon>Pinaceae</taxon>
        <taxon>Picea</taxon>
    </lineage>
</organism>
<dbReference type="EMBL" id="EF084341">
    <property type="protein sequence ID" value="ABK23661.1"/>
    <property type="molecule type" value="mRNA"/>
</dbReference>
<reference evidence="2" key="1">
    <citation type="journal article" date="2008" name="BMC Genomics">
        <title>A conifer genomics resource of 200,000 spruce (Picea spp.) ESTs and 6,464 high-quality, sequence-finished full-length cDNAs for Sitka spruce (Picea sitchensis).</title>
        <authorList>
            <person name="Ralph S.G."/>
            <person name="Chun H.J."/>
            <person name="Kolosova N."/>
            <person name="Cooper D."/>
            <person name="Oddy C."/>
            <person name="Ritland C.E."/>
            <person name="Kirkpatrick R."/>
            <person name="Moore R."/>
            <person name="Barber S."/>
            <person name="Holt R.A."/>
            <person name="Jones S.J."/>
            <person name="Marra M.A."/>
            <person name="Douglas C.J."/>
            <person name="Ritland K."/>
            <person name="Bohlmann J."/>
        </authorList>
    </citation>
    <scope>NUCLEOTIDE SEQUENCE</scope>
    <source>
        <tissue evidence="2">Green portion of the leader tissue</tissue>
    </source>
</reference>
<name>A9NSQ0_PICSI</name>
<proteinExistence type="evidence at transcript level"/>
<sequence length="102" mass="11208">MGLHCWARVRNSIMICSRSELGAAESGPPGSLLILVPRLQFARCLLLLFPLIMLGVSVARVYFVVVSPKSYLFMLPSFLMNLKRVEALAGLMKVSLSMIGPL</sequence>